<organism evidence="2 3">
    <name type="scientific">Colocasia esculenta</name>
    <name type="common">Wild taro</name>
    <name type="synonym">Arum esculentum</name>
    <dbReference type="NCBI Taxonomy" id="4460"/>
    <lineage>
        <taxon>Eukaryota</taxon>
        <taxon>Viridiplantae</taxon>
        <taxon>Streptophyta</taxon>
        <taxon>Embryophyta</taxon>
        <taxon>Tracheophyta</taxon>
        <taxon>Spermatophyta</taxon>
        <taxon>Magnoliopsida</taxon>
        <taxon>Liliopsida</taxon>
        <taxon>Araceae</taxon>
        <taxon>Aroideae</taxon>
        <taxon>Colocasieae</taxon>
        <taxon>Colocasia</taxon>
    </lineage>
</organism>
<dbReference type="PANTHER" id="PTHR31286:SF180">
    <property type="entry name" value="OS10G0362600 PROTEIN"/>
    <property type="match status" value="1"/>
</dbReference>
<gene>
    <name evidence="2" type="ORF">Taro_018876</name>
</gene>
<feature type="region of interest" description="Disordered" evidence="1">
    <location>
        <begin position="443"/>
        <end position="510"/>
    </location>
</feature>
<evidence type="ECO:0000256" key="1">
    <source>
        <dbReference type="SAM" id="MobiDB-lite"/>
    </source>
</evidence>
<keyword evidence="3" id="KW-1185">Reference proteome</keyword>
<evidence type="ECO:0008006" key="4">
    <source>
        <dbReference type="Google" id="ProtNLM"/>
    </source>
</evidence>
<reference evidence="2" key="1">
    <citation type="submission" date="2017-07" db="EMBL/GenBank/DDBJ databases">
        <title>Taro Niue Genome Assembly and Annotation.</title>
        <authorList>
            <person name="Atibalentja N."/>
            <person name="Keating K."/>
            <person name="Fields C.J."/>
        </authorList>
    </citation>
    <scope>NUCLEOTIDE SEQUENCE</scope>
    <source>
        <strain evidence="2">Niue_2</strain>
        <tissue evidence="2">Leaf</tissue>
    </source>
</reference>
<accession>A0A843US71</accession>
<dbReference type="InterPro" id="IPR040256">
    <property type="entry name" value="At4g02000-like"/>
</dbReference>
<dbReference type="EMBL" id="NMUH01000894">
    <property type="protein sequence ID" value="MQL86338.1"/>
    <property type="molecule type" value="Genomic_DNA"/>
</dbReference>
<evidence type="ECO:0000313" key="2">
    <source>
        <dbReference type="EMBL" id="MQL86338.1"/>
    </source>
</evidence>
<comment type="caution">
    <text evidence="2">The sequence shown here is derived from an EMBL/GenBank/DDBJ whole genome shotgun (WGS) entry which is preliminary data.</text>
</comment>
<name>A0A843US71_COLES</name>
<proteinExistence type="predicted"/>
<dbReference type="Proteomes" id="UP000652761">
    <property type="component" value="Unassembled WGS sequence"/>
</dbReference>
<protein>
    <recommendedName>
        <fullName evidence="4">DUF4283 domain-containing protein</fullName>
    </recommendedName>
</protein>
<dbReference type="AlphaFoldDB" id="A0A843US71"/>
<dbReference type="PANTHER" id="PTHR31286">
    <property type="entry name" value="GLYCINE-RICH CELL WALL STRUCTURAL PROTEIN 1.8-LIKE"/>
    <property type="match status" value="1"/>
</dbReference>
<sequence length="510" mass="54729">MFHGYFDGISSNEHLRRKGFKRVINVHLLLRFKCQDDYLRVLLRESLYVQDTKAARVCIEIDRLKPRPERLWIGMGEFGGYWQDVVYLNLPDYCCSCSRLGHAKENCRSSGEEVQAVQRIPSAPIAPAPIVPVIPKVWVPVPHVVHRRLESVEGNVISGGVTVAPLDAPLSEKIGHFLGSDGSLLPSSVLCEDSGGPFCGILAEEAGGVPAVSSSMVRSTLHGNSLSKNGNLLALSKESEEARSSGIPRGIIAAEEGVSPARGSPSLACPAPAVAILGIPEESLLEGGRSLLPTEGSSTSPASTSALSNIERGVHATETPVMRENIVIQGKSYNPECNTNKVVSLPSSDTRQISTENFGTTPLPESANHDGSSLDPLKEVHTAIEEDCNCEAGGTQNGLLVENDAQEEANLSSMVVVAEPSSAVSTPMTFAQVVRQSPSTFVKSTLGVNSNPPSSGSSSDRRFSRPSHKGGVSEMESNEEDMERCSRQPGLRPRAVLRRTHSWGRSSMEF</sequence>
<evidence type="ECO:0000313" key="3">
    <source>
        <dbReference type="Proteomes" id="UP000652761"/>
    </source>
</evidence>